<dbReference type="HOGENOM" id="CLU_3178384_0_0_2"/>
<evidence type="ECO:0000313" key="1">
    <source>
        <dbReference type="EMBL" id="AGK60335.1"/>
    </source>
</evidence>
<dbReference type="AlphaFoldDB" id="N0BJK9"/>
<dbReference type="STRING" id="387631.Asulf_00303"/>
<sequence>MFTRNLLVIGVGLPVVADIRVQKFKILKKAVKKIEKDGIKEALFRN</sequence>
<proteinExistence type="predicted"/>
<dbReference type="EMBL" id="CP005290">
    <property type="protein sequence ID" value="AGK60335.1"/>
    <property type="molecule type" value="Genomic_DNA"/>
</dbReference>
<keyword evidence="2" id="KW-1185">Reference proteome</keyword>
<accession>N0BJK9</accession>
<evidence type="ECO:0000313" key="2">
    <source>
        <dbReference type="Proteomes" id="UP000013307"/>
    </source>
</evidence>
<organism evidence="1 2">
    <name type="scientific">Archaeoglobus sulfaticallidus PM70-1</name>
    <dbReference type="NCBI Taxonomy" id="387631"/>
    <lineage>
        <taxon>Archaea</taxon>
        <taxon>Methanobacteriati</taxon>
        <taxon>Methanobacteriota</taxon>
        <taxon>Archaeoglobi</taxon>
        <taxon>Archaeoglobales</taxon>
        <taxon>Archaeoglobaceae</taxon>
        <taxon>Archaeoglobus</taxon>
    </lineage>
</organism>
<reference evidence="1 2" key="1">
    <citation type="journal article" date="2013" name="Genome Announc.">
        <title>Complete Genome Sequence of the Thermophilic and Facultatively Chemolithoautotrophic Sulfate Reducer Archaeoglobus sulfaticallidus Strain PM70-1T.</title>
        <authorList>
            <person name="Stokke R."/>
            <person name="Hocking W.P."/>
            <person name="Steinsbu B.O."/>
            <person name="Steen I.H."/>
        </authorList>
    </citation>
    <scope>NUCLEOTIDE SEQUENCE [LARGE SCALE GENOMIC DNA]</scope>
    <source>
        <strain evidence="1">PM70-1</strain>
    </source>
</reference>
<dbReference type="Proteomes" id="UP000013307">
    <property type="component" value="Chromosome"/>
</dbReference>
<gene>
    <name evidence="1" type="ORF">Asulf_00303</name>
</gene>
<protein>
    <submittedName>
        <fullName evidence="1">Uncharacterized protein</fullName>
    </submittedName>
</protein>
<dbReference type="KEGG" id="ast:Asulf_00303"/>
<name>N0BJK9_9EURY</name>